<reference evidence="2" key="1">
    <citation type="submission" date="2014-05" db="EMBL/GenBank/DDBJ databases">
        <title>The transcriptome of the halophilic microalga Tetraselmis sp. GSL018 isolated from the Great Salt Lake, Utah.</title>
        <authorList>
            <person name="Jinkerson R.E."/>
            <person name="D'Adamo S."/>
            <person name="Posewitz M.C."/>
        </authorList>
    </citation>
    <scope>NUCLEOTIDE SEQUENCE</scope>
    <source>
        <strain evidence="2">GSL018</strain>
    </source>
</reference>
<feature type="region of interest" description="Disordered" evidence="1">
    <location>
        <begin position="14"/>
        <end position="33"/>
    </location>
</feature>
<organism evidence="2">
    <name type="scientific">Tetraselmis sp. GSL018</name>
    <dbReference type="NCBI Taxonomy" id="582737"/>
    <lineage>
        <taxon>Eukaryota</taxon>
        <taxon>Viridiplantae</taxon>
        <taxon>Chlorophyta</taxon>
        <taxon>core chlorophytes</taxon>
        <taxon>Chlorodendrophyceae</taxon>
        <taxon>Chlorodendrales</taxon>
        <taxon>Chlorodendraceae</taxon>
        <taxon>Tetraselmis</taxon>
    </lineage>
</organism>
<gene>
    <name evidence="2" type="ORF">TSPGSL018_5345</name>
</gene>
<evidence type="ECO:0000313" key="2">
    <source>
        <dbReference type="EMBL" id="JAC69877.1"/>
    </source>
</evidence>
<evidence type="ECO:0000256" key="1">
    <source>
        <dbReference type="SAM" id="MobiDB-lite"/>
    </source>
</evidence>
<name>A0A061RA94_9CHLO</name>
<dbReference type="EMBL" id="GBEZ01016365">
    <property type="protein sequence ID" value="JAC69877.1"/>
    <property type="molecule type" value="Transcribed_RNA"/>
</dbReference>
<feature type="non-terminal residue" evidence="2">
    <location>
        <position position="33"/>
    </location>
</feature>
<protein>
    <submittedName>
        <fullName evidence="2">Uncharacterized protein</fullName>
    </submittedName>
</protein>
<accession>A0A061RA94</accession>
<proteinExistence type="predicted"/>
<dbReference type="AlphaFoldDB" id="A0A061RA94"/>
<sequence length="33" mass="3736">MPDKMLAFRKAVDSLNSQEWSPAGGTERQDTRL</sequence>